<feature type="region of interest" description="Disordered" evidence="1">
    <location>
        <begin position="23"/>
        <end position="44"/>
    </location>
</feature>
<dbReference type="Proteomes" id="UP000799428">
    <property type="component" value="Unassembled WGS sequence"/>
</dbReference>
<accession>A0A6G1JQN2</accession>
<reference evidence="2" key="1">
    <citation type="journal article" date="2020" name="Stud. Mycol.">
        <title>101 Dothideomycetes genomes: a test case for predicting lifestyles and emergence of pathogens.</title>
        <authorList>
            <person name="Haridas S."/>
            <person name="Albert R."/>
            <person name="Binder M."/>
            <person name="Bloem J."/>
            <person name="Labutti K."/>
            <person name="Salamov A."/>
            <person name="Andreopoulos B."/>
            <person name="Baker S."/>
            <person name="Barry K."/>
            <person name="Bills G."/>
            <person name="Bluhm B."/>
            <person name="Cannon C."/>
            <person name="Castanera R."/>
            <person name="Culley D."/>
            <person name="Daum C."/>
            <person name="Ezra D."/>
            <person name="Gonzalez J."/>
            <person name="Henrissat B."/>
            <person name="Kuo A."/>
            <person name="Liang C."/>
            <person name="Lipzen A."/>
            <person name="Lutzoni F."/>
            <person name="Magnuson J."/>
            <person name="Mondo S."/>
            <person name="Nolan M."/>
            <person name="Ohm R."/>
            <person name="Pangilinan J."/>
            <person name="Park H.-J."/>
            <person name="Ramirez L."/>
            <person name="Alfaro M."/>
            <person name="Sun H."/>
            <person name="Tritt A."/>
            <person name="Yoshinaga Y."/>
            <person name="Zwiers L.-H."/>
            <person name="Turgeon B."/>
            <person name="Goodwin S."/>
            <person name="Spatafora J."/>
            <person name="Crous P."/>
            <person name="Grigoriev I."/>
        </authorList>
    </citation>
    <scope>NUCLEOTIDE SEQUENCE</scope>
    <source>
        <strain evidence="2">CBS 279.74</strain>
    </source>
</reference>
<gene>
    <name evidence="2" type="ORF">K504DRAFT_190171</name>
</gene>
<dbReference type="AlphaFoldDB" id="A0A6G1JQN2"/>
<proteinExistence type="predicted"/>
<dbReference type="EMBL" id="MU005792">
    <property type="protein sequence ID" value="KAF2702810.1"/>
    <property type="molecule type" value="Genomic_DNA"/>
</dbReference>
<sequence length="114" mass="12577">MASDDARVDDSMHTRRRNRWTANPCIQSLGSGSGRRGKHFYIGRDARTEREREMLVLREKEREIERGQDGCVCTCAVCSCVQCAGTRPTGMASQTHGLTGCHAGGKGFEQDRTG</sequence>
<evidence type="ECO:0000313" key="2">
    <source>
        <dbReference type="EMBL" id="KAF2702810.1"/>
    </source>
</evidence>
<organism evidence="2 3">
    <name type="scientific">Pleomassaria siparia CBS 279.74</name>
    <dbReference type="NCBI Taxonomy" id="1314801"/>
    <lineage>
        <taxon>Eukaryota</taxon>
        <taxon>Fungi</taxon>
        <taxon>Dikarya</taxon>
        <taxon>Ascomycota</taxon>
        <taxon>Pezizomycotina</taxon>
        <taxon>Dothideomycetes</taxon>
        <taxon>Pleosporomycetidae</taxon>
        <taxon>Pleosporales</taxon>
        <taxon>Pleomassariaceae</taxon>
        <taxon>Pleomassaria</taxon>
    </lineage>
</organism>
<keyword evidence="3" id="KW-1185">Reference proteome</keyword>
<evidence type="ECO:0000313" key="3">
    <source>
        <dbReference type="Proteomes" id="UP000799428"/>
    </source>
</evidence>
<protein>
    <submittedName>
        <fullName evidence="2">Uncharacterized protein</fullName>
    </submittedName>
</protein>
<evidence type="ECO:0000256" key="1">
    <source>
        <dbReference type="SAM" id="MobiDB-lite"/>
    </source>
</evidence>
<name>A0A6G1JQN2_9PLEO</name>
<feature type="region of interest" description="Disordered" evidence="1">
    <location>
        <begin position="94"/>
        <end position="114"/>
    </location>
</feature>